<gene>
    <name evidence="1" type="ORF">Patl1_31867</name>
</gene>
<name>A0ACC1AR34_9ROSI</name>
<evidence type="ECO:0000313" key="1">
    <source>
        <dbReference type="EMBL" id="KAJ0089093.1"/>
    </source>
</evidence>
<reference evidence="2" key="1">
    <citation type="journal article" date="2023" name="G3 (Bethesda)">
        <title>Genome assembly and association tests identify interacting loci associated with vigor, precocity, and sex in interspecific pistachio rootstocks.</title>
        <authorList>
            <person name="Palmer W."/>
            <person name="Jacygrad E."/>
            <person name="Sagayaradj S."/>
            <person name="Cavanaugh K."/>
            <person name="Han R."/>
            <person name="Bertier L."/>
            <person name="Beede B."/>
            <person name="Kafkas S."/>
            <person name="Golino D."/>
            <person name="Preece J."/>
            <person name="Michelmore R."/>
        </authorList>
    </citation>
    <scope>NUCLEOTIDE SEQUENCE [LARGE SCALE GENOMIC DNA]</scope>
</reference>
<comment type="caution">
    <text evidence="1">The sequence shown here is derived from an EMBL/GenBank/DDBJ whole genome shotgun (WGS) entry which is preliminary data.</text>
</comment>
<evidence type="ECO:0000313" key="2">
    <source>
        <dbReference type="Proteomes" id="UP001164250"/>
    </source>
</evidence>
<organism evidence="1 2">
    <name type="scientific">Pistacia atlantica</name>
    <dbReference type="NCBI Taxonomy" id="434234"/>
    <lineage>
        <taxon>Eukaryota</taxon>
        <taxon>Viridiplantae</taxon>
        <taxon>Streptophyta</taxon>
        <taxon>Embryophyta</taxon>
        <taxon>Tracheophyta</taxon>
        <taxon>Spermatophyta</taxon>
        <taxon>Magnoliopsida</taxon>
        <taxon>eudicotyledons</taxon>
        <taxon>Gunneridae</taxon>
        <taxon>Pentapetalae</taxon>
        <taxon>rosids</taxon>
        <taxon>malvids</taxon>
        <taxon>Sapindales</taxon>
        <taxon>Anacardiaceae</taxon>
        <taxon>Pistacia</taxon>
    </lineage>
</organism>
<sequence>MEVDSPSDSTPLRPRDRIVRRLVNVGVPEEFLDYSGLVTFAKDNVSRIPDILSAILLPDEEVAEVIREGKAKNKKVSVGPTMKHRYRESMLWLQWLMFEGEPEKVLKKLSKIGQRGVCGAVWGNNDIAYRCRTCEHDPTCAICVPCFQNGNHKDHDYSIIYTGGGCCDCGDVTAWKREGFCSKHKGAEQIQPLPEKFANSVGPILDALFICWKNKLSSAETCGQENSRVIDRVSELRKVANELTFALVEMLLEFCKNSESLLCFVSKRVISLAGLLEILVKAERFLSETVVRKLHELLLKLLGEPVFKYEFAKVFLNYYPDCVNEAIRERSDDAIKKYPLQSTFSVQIFTVPTLTPRLVKEMNLTGNAIGVFGRHFHFLCWRRWVFTDMHLDGCISRAENLSCQAILDYCYRLKVTKWANLYDTTNRVIGDIRFVMSHAAVSKYATHCQPDISRIWMKILAFVQGMNPHKRETGIHIKEENEFVHFPLVLDHSIANIQPLWVDGAFSFAGSEEANDDFNMKDAGYGDSLRHAKVGRLSQESSVCGAMGRSSSSDCTSKATDVISETVYDVLVPPPVTSLTHQCLRAMENWLGVDDNASASLQDVLSPNTNSVSGNNFFALKKTLSKIRKGKHIFSRLTGSGEVPATCITNSRAMITNESDIVASCSAGSNESGMEGEDLRVLNLSYWPDIIYDVSLQDVSVHIPLHRLLSLTLQKALRRCYGESAAPKLTGTDSENSLSAVPMDFFGHVLGGCHPYGFSAFVMEHPLRIRVFCAQVHAGMWRKNGDSALSSFEWYHSLRWSEQGLELDLFLLQCCAALAPPNHFVNRIIERFGLLSYLSLLPERSSEYEPVLVQEMLTFVIQIIQERRFCGLTTAESLKRELVHKLAIGDATHSQLVKSLPRDLSKFDQLQEILDTVAMYSNPSGFNQGMYSLRWPYWKELDLYHPRWSSRDFQVAEERYLRYCSVSALTTQLPSWTKIYHPLEGIASVATCEVILKLIRAVLFYAVFSDKMTEPRTPYSVLLTALHLLALALDICFQKRKSGDQSFGESIPLLALAAEEIPEGLHYGAGNQSLLSLLVFLMGMHKKENFDNLLEAGHCNISSLIESLLKKFAEIDSRCMTKLQQLAPEVVCHLTLSHPSRDTVVSRSDSDSEKRKAKARERQAAILVRCCSVYIPILLLLTVFLIRRAWAEPQISMKEDQEFYSNSTAQVTWRVMQEKMKAEQFKFLSSISSDADDDSKSKPEVSNSDLDHDSEESVQDVCSLCHDPNSTTPVSYLILLQKSRLLSFVDRGAPSWDQVHRLGKGHDSMTADRMTDQLGTNTSSSAQMTENAVNQYYNGKPGEVNALLEFIKAQFPSVRNIHVPSASSNGRKSTASTLEMFEQDMYFSICKEMHDNVPSENLMEEDGHSAAVGGLESSRRAESVLLAKYVAALSIEMGENPSASETSRGDRAGTESTSQPIAYDGFGPIDCDGIHLSSCGHAVHQGYNRRIIFEGGHIVDPDQGEFLCPVCRQLANSVLPVLPGDFQKVYKQPMISDSGSSLVGNSFPPGAEFNSLCLQQALSLLQSAANVVGEGVLIEAFPLQRNEKMASNLDLVSHVIGKMYFQNKQNSFSGSARVSHSMIMWDTLKYTLMSMEIAARCERTSLTPKYDVNALYKELKSSSGFVLSLLLKVVQSMRSKNSLHVLQRFRGVQLFAESICSGVSRDYSNRACEGGGNILNIVKDGDTEVSYPDIKFWNRASDPVLARDPFSSLMWVLFCLPCPFISCRESILSLVHMFYAVAIVQAIISYCGRPECKINDLGSSECLITDVSKLLEGFGSAREYFISNYVDPSCDVKDMIRKFSFPYLRRCALLWKLLNSTASAPFSDRDDMLDQSFHDINDMMNSCDGALGDLDEIQELEKLFNIPPLDFVLKDEVLRSLVFKWFHHFCKEFEVHGFQTILYSNPAVPFKLMQLPHLYQDLLQRYIKQCCPVCKSVLNEPALCLLCGRLCSPSWKPCCRESGCQTHAQTCAAGTGVFLLIRRTTILLQRCARQAPWPSPYLDAFGEEDIEMHRGKPLFLNEERYAALTYMGEHGDHKLLLTASIGVLKFLAKLLLEISSWFSLEYIWVEWFYQMLKFVKLPIFSIVEKINISTGKLLFFSKSVVVQFSLGLKELLMRTWFNFNLLDWIIVQIYMNWWLAAFG</sequence>
<protein>
    <submittedName>
        <fullName evidence="1">Uncharacterized protein</fullName>
    </submittedName>
</protein>
<proteinExistence type="predicted"/>
<keyword evidence="2" id="KW-1185">Reference proteome</keyword>
<accession>A0ACC1AR34</accession>
<dbReference type="EMBL" id="CM047905">
    <property type="protein sequence ID" value="KAJ0089093.1"/>
    <property type="molecule type" value="Genomic_DNA"/>
</dbReference>
<dbReference type="Proteomes" id="UP001164250">
    <property type="component" value="Chromosome 9"/>
</dbReference>